<dbReference type="PANTHER" id="PTHR38107:SF3">
    <property type="entry name" value="LYSOZYME RRRD-RELATED"/>
    <property type="match status" value="1"/>
</dbReference>
<evidence type="ECO:0000256" key="5">
    <source>
        <dbReference type="ARBA" id="ARBA00023200"/>
    </source>
</evidence>
<evidence type="ECO:0000313" key="9">
    <source>
        <dbReference type="Proteomes" id="UP000587070"/>
    </source>
</evidence>
<dbReference type="GO" id="GO:0003796">
    <property type="term" value="F:lysozyme activity"/>
    <property type="evidence" value="ECO:0007669"/>
    <property type="project" value="UniProtKB-EC"/>
</dbReference>
<dbReference type="Gene3D" id="1.10.530.40">
    <property type="match status" value="1"/>
</dbReference>
<dbReference type="InterPro" id="IPR023347">
    <property type="entry name" value="Lysozyme_dom_sf"/>
</dbReference>
<reference evidence="8 9" key="1">
    <citation type="submission" date="2020-08" db="EMBL/GenBank/DDBJ databases">
        <title>Genome sequencing of Purple Non-Sulfur Bacteria from various extreme environments.</title>
        <authorList>
            <person name="Mayer M."/>
        </authorList>
    </citation>
    <scope>NUCLEOTIDE SEQUENCE [LARGE SCALE GENOMIC DNA]</scope>
    <source>
        <strain evidence="8 9">2761</strain>
    </source>
</reference>
<keyword evidence="3 7" id="KW-0081">Bacteriolytic enzyme</keyword>
<keyword evidence="4 7" id="KW-0378">Hydrolase</keyword>
<gene>
    <name evidence="8" type="ORF">GGD90_000883</name>
</gene>
<keyword evidence="6 7" id="KW-0326">Glycosidase</keyword>
<sequence length="148" mass="16237">MPRRQTSPAGLALIESSESFKPTRYYCPANKLTIGFGHVIRAGESIPERITIEQARALMRDDLAPVEIYLSAVFPDLPQCQFDALASFAFNVGIGAFEKSTLFSRLKAGDTMGAAGQFARWVKANGKTLPGLVKRRAAERALFLSQEK</sequence>
<dbReference type="InterPro" id="IPR033907">
    <property type="entry name" value="Endolysin_autolysin"/>
</dbReference>
<dbReference type="CDD" id="cd00737">
    <property type="entry name" value="lyz_endolysin_autolysin"/>
    <property type="match status" value="1"/>
</dbReference>
<evidence type="ECO:0000313" key="8">
    <source>
        <dbReference type="EMBL" id="MBB4246526.1"/>
    </source>
</evidence>
<comment type="catalytic activity">
    <reaction evidence="1 7">
        <text>Hydrolysis of (1-&gt;4)-beta-linkages between N-acetylmuramic acid and N-acetyl-D-glucosamine residues in a peptidoglycan and between N-acetyl-D-glucosamine residues in chitodextrins.</text>
        <dbReference type="EC" id="3.2.1.17"/>
    </reaction>
</comment>
<dbReference type="GO" id="GO:0031640">
    <property type="term" value="P:killing of cells of another organism"/>
    <property type="evidence" value="ECO:0007669"/>
    <property type="project" value="UniProtKB-KW"/>
</dbReference>
<evidence type="ECO:0000256" key="3">
    <source>
        <dbReference type="ARBA" id="ARBA00022638"/>
    </source>
</evidence>
<evidence type="ECO:0000256" key="4">
    <source>
        <dbReference type="ARBA" id="ARBA00022801"/>
    </source>
</evidence>
<evidence type="ECO:0000256" key="6">
    <source>
        <dbReference type="ARBA" id="ARBA00023295"/>
    </source>
</evidence>
<dbReference type="InterPro" id="IPR051018">
    <property type="entry name" value="Bacteriophage_GH24"/>
</dbReference>
<keyword evidence="5" id="KW-1035">Host cytoplasm</keyword>
<protein>
    <recommendedName>
        <fullName evidence="7">Lysozyme</fullName>
        <ecNumber evidence="7">3.2.1.17</ecNumber>
    </recommendedName>
</protein>
<dbReference type="Pfam" id="PF00959">
    <property type="entry name" value="Phage_lysozyme"/>
    <property type="match status" value="1"/>
</dbReference>
<accession>A0A840G3M7</accession>
<comment type="similarity">
    <text evidence="7">Belongs to the glycosyl hydrolase 24 family.</text>
</comment>
<dbReference type="AlphaFoldDB" id="A0A840G3M7"/>
<dbReference type="GO" id="GO:0042742">
    <property type="term" value="P:defense response to bacterium"/>
    <property type="evidence" value="ECO:0007669"/>
    <property type="project" value="UniProtKB-KW"/>
</dbReference>
<dbReference type="HAMAP" id="MF_04110">
    <property type="entry name" value="ENDOLYSIN_T4"/>
    <property type="match status" value="1"/>
</dbReference>
<name>A0A840G3M7_RHOTE</name>
<keyword evidence="2 7" id="KW-0929">Antimicrobial</keyword>
<dbReference type="Proteomes" id="UP000587070">
    <property type="component" value="Unassembled WGS sequence"/>
</dbReference>
<dbReference type="InterPro" id="IPR023346">
    <property type="entry name" value="Lysozyme-like_dom_sf"/>
</dbReference>
<dbReference type="OrthoDB" id="5327667at2"/>
<comment type="caution">
    <text evidence="8">The sequence shown here is derived from an EMBL/GenBank/DDBJ whole genome shotgun (WGS) entry which is preliminary data.</text>
</comment>
<dbReference type="GO" id="GO:0009253">
    <property type="term" value="P:peptidoglycan catabolic process"/>
    <property type="evidence" value="ECO:0007669"/>
    <property type="project" value="InterPro"/>
</dbReference>
<dbReference type="EC" id="3.2.1.17" evidence="7"/>
<evidence type="ECO:0000256" key="1">
    <source>
        <dbReference type="ARBA" id="ARBA00000632"/>
    </source>
</evidence>
<evidence type="ECO:0000256" key="2">
    <source>
        <dbReference type="ARBA" id="ARBA00022529"/>
    </source>
</evidence>
<dbReference type="GO" id="GO:0016998">
    <property type="term" value="P:cell wall macromolecule catabolic process"/>
    <property type="evidence" value="ECO:0007669"/>
    <property type="project" value="InterPro"/>
</dbReference>
<proteinExistence type="inferred from homology"/>
<dbReference type="SUPFAM" id="SSF53955">
    <property type="entry name" value="Lysozyme-like"/>
    <property type="match status" value="1"/>
</dbReference>
<dbReference type="InterPro" id="IPR034690">
    <property type="entry name" value="Endolysin_T4_type"/>
</dbReference>
<dbReference type="EMBL" id="JACIGE010000002">
    <property type="protein sequence ID" value="MBB4246526.1"/>
    <property type="molecule type" value="Genomic_DNA"/>
</dbReference>
<dbReference type="PANTHER" id="PTHR38107">
    <property type="match status" value="1"/>
</dbReference>
<dbReference type="InterPro" id="IPR002196">
    <property type="entry name" value="Glyco_hydro_24"/>
</dbReference>
<keyword evidence="9" id="KW-1185">Reference proteome</keyword>
<evidence type="ECO:0000256" key="7">
    <source>
        <dbReference type="RuleBase" id="RU003788"/>
    </source>
</evidence>
<dbReference type="RefSeq" id="WP_153114590.1">
    <property type="nucleotide sequence ID" value="NZ_JACIGE010000002.1"/>
</dbReference>
<organism evidence="8 9">
    <name type="scientific">Rhodocyclus tenuis</name>
    <name type="common">Rhodospirillum tenue</name>
    <dbReference type="NCBI Taxonomy" id="1066"/>
    <lineage>
        <taxon>Bacteria</taxon>
        <taxon>Pseudomonadati</taxon>
        <taxon>Pseudomonadota</taxon>
        <taxon>Betaproteobacteria</taxon>
        <taxon>Rhodocyclales</taxon>
        <taxon>Rhodocyclaceae</taxon>
        <taxon>Rhodocyclus</taxon>
    </lineage>
</organism>